<dbReference type="Proteomes" id="UP001303046">
    <property type="component" value="Unassembled WGS sequence"/>
</dbReference>
<name>A0ABR1EGF6_NECAM</name>
<evidence type="ECO:0000313" key="2">
    <source>
        <dbReference type="Proteomes" id="UP001303046"/>
    </source>
</evidence>
<accession>A0ABR1EGF6</accession>
<keyword evidence="2" id="KW-1185">Reference proteome</keyword>
<organism evidence="1 2">
    <name type="scientific">Necator americanus</name>
    <name type="common">Human hookworm</name>
    <dbReference type="NCBI Taxonomy" id="51031"/>
    <lineage>
        <taxon>Eukaryota</taxon>
        <taxon>Metazoa</taxon>
        <taxon>Ecdysozoa</taxon>
        <taxon>Nematoda</taxon>
        <taxon>Chromadorea</taxon>
        <taxon>Rhabditida</taxon>
        <taxon>Rhabditina</taxon>
        <taxon>Rhabditomorpha</taxon>
        <taxon>Strongyloidea</taxon>
        <taxon>Ancylostomatidae</taxon>
        <taxon>Bunostominae</taxon>
        <taxon>Necator</taxon>
    </lineage>
</organism>
<dbReference type="EMBL" id="JAVFWL010000006">
    <property type="protein sequence ID" value="KAK6761754.1"/>
    <property type="molecule type" value="Genomic_DNA"/>
</dbReference>
<comment type="caution">
    <text evidence="1">The sequence shown here is derived from an EMBL/GenBank/DDBJ whole genome shotgun (WGS) entry which is preliminary data.</text>
</comment>
<gene>
    <name evidence="1" type="primary">Necator_chrX.g22884</name>
    <name evidence="1" type="ORF">RB195_022721</name>
</gene>
<reference evidence="1 2" key="1">
    <citation type="submission" date="2023-08" db="EMBL/GenBank/DDBJ databases">
        <title>A Necator americanus chromosomal reference genome.</title>
        <authorList>
            <person name="Ilik V."/>
            <person name="Petrzelkova K.J."/>
            <person name="Pardy F."/>
            <person name="Fuh T."/>
            <person name="Niatou-Singa F.S."/>
            <person name="Gouil Q."/>
            <person name="Baker L."/>
            <person name="Ritchie M.E."/>
            <person name="Jex A.R."/>
            <person name="Gazzola D."/>
            <person name="Li H."/>
            <person name="Toshio Fujiwara R."/>
            <person name="Zhan B."/>
            <person name="Aroian R.V."/>
            <person name="Pafco B."/>
            <person name="Schwarz E.M."/>
        </authorList>
    </citation>
    <scope>NUCLEOTIDE SEQUENCE [LARGE SCALE GENOMIC DNA]</scope>
    <source>
        <strain evidence="1 2">Aroian</strain>
        <tissue evidence="1">Whole animal</tissue>
    </source>
</reference>
<proteinExistence type="predicted"/>
<protein>
    <recommendedName>
        <fullName evidence="3">Ig-like domain-containing protein</fullName>
    </recommendedName>
</protein>
<sequence length="263" mass="29995">MQLAFLDFEAAFDSPPSSKVATENSLRFFGDMLRRQADHFVQRVWRSLSCSSWSGHLTENESSGLSVDRQFARDVRFRSLGRAMFKDRTPRLRYRKLRQVVDDISPPGKSGEEKRRSLELAVGRPEQAYCRVVVITKPRTSITTPLRLSAMVDQNNNGTLFGHPDPPQLVFPSKENRPDSPIVVDVVVGQDIILECVFVRAKIVWTKVGKLSSRISLTDDEARLRQIWGNLRIRQVSQGRVFKRIFSLSLSLCAGKKERNISY</sequence>
<evidence type="ECO:0008006" key="3">
    <source>
        <dbReference type="Google" id="ProtNLM"/>
    </source>
</evidence>
<evidence type="ECO:0000313" key="1">
    <source>
        <dbReference type="EMBL" id="KAK6761754.1"/>
    </source>
</evidence>